<evidence type="ECO:0000313" key="1">
    <source>
        <dbReference type="EMBL" id="EAY10207.1"/>
    </source>
</evidence>
<dbReference type="EMBL" id="DS113342">
    <property type="protein sequence ID" value="EAY10207.1"/>
    <property type="molecule type" value="Genomic_DNA"/>
</dbReference>
<keyword evidence="2" id="KW-1185">Reference proteome</keyword>
<gene>
    <name evidence="1" type="ORF">TVAG_118590</name>
</gene>
<dbReference type="KEGG" id="tva:4768140"/>
<dbReference type="InParanoid" id="A2EAW2"/>
<reference evidence="1" key="1">
    <citation type="submission" date="2006-10" db="EMBL/GenBank/DDBJ databases">
        <authorList>
            <person name="Amadeo P."/>
            <person name="Zhao Q."/>
            <person name="Wortman J."/>
            <person name="Fraser-Liggett C."/>
            <person name="Carlton J."/>
        </authorList>
    </citation>
    <scope>NUCLEOTIDE SEQUENCE</scope>
    <source>
        <strain evidence="1">G3</strain>
    </source>
</reference>
<dbReference type="VEuPathDB" id="TrichDB:TVAGG3_0773560"/>
<dbReference type="Proteomes" id="UP000001542">
    <property type="component" value="Unassembled WGS sequence"/>
</dbReference>
<dbReference type="VEuPathDB" id="TrichDB:TVAG_118590"/>
<dbReference type="AlphaFoldDB" id="A2EAW2"/>
<dbReference type="RefSeq" id="XP_001322430.1">
    <property type="nucleotide sequence ID" value="XM_001322395.1"/>
</dbReference>
<sequence length="322" mass="36643">MIPALKNDQSLQESIPQGLLDQKYEHILFIRKATVNDKEEIVLASEYSLYFFTSKTFSKQLQVRLSFTWDKIKSINLPDSSTIILTYIEKELKILHKDAVQMFYSILLHLKSIFIPSEMPQVEINVKQPTGITPNSSPMLSRYIYLARKNNIEIAANALTALKEGSVLVRKSEEKHKQIELDLSLFPGIQNQMYIYLKTAEIEPSIQKIIIPKTGKPKPWTSLVPHFQSNDTVDGVICKEIISEDFIEVVEAISNNSKSKINSFTFQDTSFTEDSLISIINLIKIKNIDSISILSSIEAPQFEKLAPHFADQSIKLSSLNNY</sequence>
<reference evidence="1" key="2">
    <citation type="journal article" date="2007" name="Science">
        <title>Draft genome sequence of the sexually transmitted pathogen Trichomonas vaginalis.</title>
        <authorList>
            <person name="Carlton J.M."/>
            <person name="Hirt R.P."/>
            <person name="Silva J.C."/>
            <person name="Delcher A.L."/>
            <person name="Schatz M."/>
            <person name="Zhao Q."/>
            <person name="Wortman J.R."/>
            <person name="Bidwell S.L."/>
            <person name="Alsmark U.C.M."/>
            <person name="Besteiro S."/>
            <person name="Sicheritz-Ponten T."/>
            <person name="Noel C.J."/>
            <person name="Dacks J.B."/>
            <person name="Foster P.G."/>
            <person name="Simillion C."/>
            <person name="Van de Peer Y."/>
            <person name="Miranda-Saavedra D."/>
            <person name="Barton G.J."/>
            <person name="Westrop G.D."/>
            <person name="Mueller S."/>
            <person name="Dessi D."/>
            <person name="Fiori P.L."/>
            <person name="Ren Q."/>
            <person name="Paulsen I."/>
            <person name="Zhang H."/>
            <person name="Bastida-Corcuera F.D."/>
            <person name="Simoes-Barbosa A."/>
            <person name="Brown M.T."/>
            <person name="Hayes R.D."/>
            <person name="Mukherjee M."/>
            <person name="Okumura C.Y."/>
            <person name="Schneider R."/>
            <person name="Smith A.J."/>
            <person name="Vanacova S."/>
            <person name="Villalvazo M."/>
            <person name="Haas B.J."/>
            <person name="Pertea M."/>
            <person name="Feldblyum T.V."/>
            <person name="Utterback T.R."/>
            <person name="Shu C.L."/>
            <person name="Osoegawa K."/>
            <person name="de Jong P.J."/>
            <person name="Hrdy I."/>
            <person name="Horvathova L."/>
            <person name="Zubacova Z."/>
            <person name="Dolezal P."/>
            <person name="Malik S.B."/>
            <person name="Logsdon J.M. Jr."/>
            <person name="Henze K."/>
            <person name="Gupta A."/>
            <person name="Wang C.C."/>
            <person name="Dunne R.L."/>
            <person name="Upcroft J.A."/>
            <person name="Upcroft P."/>
            <person name="White O."/>
            <person name="Salzberg S.L."/>
            <person name="Tang P."/>
            <person name="Chiu C.-H."/>
            <person name="Lee Y.-S."/>
            <person name="Embley T.M."/>
            <person name="Coombs G.H."/>
            <person name="Mottram J.C."/>
            <person name="Tachezy J."/>
            <person name="Fraser-Liggett C.M."/>
            <person name="Johnson P.J."/>
        </authorList>
    </citation>
    <scope>NUCLEOTIDE SEQUENCE [LARGE SCALE GENOMIC DNA]</scope>
    <source>
        <strain evidence="1">G3</strain>
    </source>
</reference>
<organism evidence="1 2">
    <name type="scientific">Trichomonas vaginalis (strain ATCC PRA-98 / G3)</name>
    <dbReference type="NCBI Taxonomy" id="412133"/>
    <lineage>
        <taxon>Eukaryota</taxon>
        <taxon>Metamonada</taxon>
        <taxon>Parabasalia</taxon>
        <taxon>Trichomonadida</taxon>
        <taxon>Trichomonadidae</taxon>
        <taxon>Trichomonas</taxon>
    </lineage>
</organism>
<proteinExistence type="predicted"/>
<name>A2EAW2_TRIV3</name>
<protein>
    <submittedName>
        <fullName evidence="1">Uncharacterized protein</fullName>
    </submittedName>
</protein>
<dbReference type="SMR" id="A2EAW2"/>
<evidence type="ECO:0000313" key="2">
    <source>
        <dbReference type="Proteomes" id="UP000001542"/>
    </source>
</evidence>
<accession>A2EAW2</accession>